<reference evidence="1" key="1">
    <citation type="submission" date="2023-04" db="EMBL/GenBank/DDBJ databases">
        <title>Ambrosiozyma monospora NBRC 10751.</title>
        <authorList>
            <person name="Ichikawa N."/>
            <person name="Sato H."/>
            <person name="Tonouchi N."/>
        </authorList>
    </citation>
    <scope>NUCLEOTIDE SEQUENCE</scope>
    <source>
        <strain evidence="1">NBRC 10751</strain>
    </source>
</reference>
<name>A0ACB5TP71_AMBMO</name>
<sequence>MDTSSCKCTQKSVSFSGDLAPLDEELSVHFRGPLKLLQFGVYYPSSSSSSKRDAIPEDEEYTAVKHVHHQHKRAPAVKYVDVTATVVVDGDGNTVTSEASVTSAAQEETAAATTTSSSAADETTSSTAAAAKTTAKTTSASSSSEEESSSATSSSSAAKSSSSSDASGSDWSRKHYYSSSGSADGITFLNTKGGSGSGVFDNCFGNSISYASSDGQSAASSAQTLEEVTIGSDVEFLIMSDSSCDDGDDGCGYYRDGIPAFHGFGGSSKIFVFEFEMPDASSDSGNNANMPAVWLLNAKIPRTAQYGSDDCSCWSTGCGEVDLFEILDGDKDKLICHVHEGSGCCHFRK</sequence>
<protein>
    <submittedName>
        <fullName evidence="1">Unnamed protein product</fullName>
    </submittedName>
</protein>
<gene>
    <name evidence="1" type="ORF">Amon02_000900100</name>
</gene>
<dbReference type="EMBL" id="BSXS01008238">
    <property type="protein sequence ID" value="GME91911.1"/>
    <property type="molecule type" value="Genomic_DNA"/>
</dbReference>
<proteinExistence type="predicted"/>
<accession>A0ACB5TP71</accession>
<evidence type="ECO:0000313" key="1">
    <source>
        <dbReference type="EMBL" id="GME91911.1"/>
    </source>
</evidence>
<organism evidence="1 2">
    <name type="scientific">Ambrosiozyma monospora</name>
    <name type="common">Yeast</name>
    <name type="synonym">Endomycopsis monosporus</name>
    <dbReference type="NCBI Taxonomy" id="43982"/>
    <lineage>
        <taxon>Eukaryota</taxon>
        <taxon>Fungi</taxon>
        <taxon>Dikarya</taxon>
        <taxon>Ascomycota</taxon>
        <taxon>Saccharomycotina</taxon>
        <taxon>Pichiomycetes</taxon>
        <taxon>Pichiales</taxon>
        <taxon>Pichiaceae</taxon>
        <taxon>Ambrosiozyma</taxon>
    </lineage>
</organism>
<evidence type="ECO:0000313" key="2">
    <source>
        <dbReference type="Proteomes" id="UP001165064"/>
    </source>
</evidence>
<dbReference type="Proteomes" id="UP001165064">
    <property type="component" value="Unassembled WGS sequence"/>
</dbReference>
<comment type="caution">
    <text evidence="1">The sequence shown here is derived from an EMBL/GenBank/DDBJ whole genome shotgun (WGS) entry which is preliminary data.</text>
</comment>
<keyword evidence="2" id="KW-1185">Reference proteome</keyword>